<proteinExistence type="predicted"/>
<evidence type="ECO:0000256" key="1">
    <source>
        <dbReference type="SAM" id="Phobius"/>
    </source>
</evidence>
<gene>
    <name evidence="2" type="ORF">K0M31_009757</name>
</gene>
<reference evidence="2" key="1">
    <citation type="submission" date="2021-10" db="EMBL/GenBank/DDBJ databases">
        <title>Melipona bicolor Genome sequencing and assembly.</title>
        <authorList>
            <person name="Araujo N.S."/>
            <person name="Arias M.C."/>
        </authorList>
    </citation>
    <scope>NUCLEOTIDE SEQUENCE</scope>
    <source>
        <strain evidence="2">USP_2M_L1-L4_2017</strain>
        <tissue evidence="2">Whole body</tissue>
    </source>
</reference>
<organism evidence="2 3">
    <name type="scientific">Melipona bicolor</name>
    <dbReference type="NCBI Taxonomy" id="60889"/>
    <lineage>
        <taxon>Eukaryota</taxon>
        <taxon>Metazoa</taxon>
        <taxon>Ecdysozoa</taxon>
        <taxon>Arthropoda</taxon>
        <taxon>Hexapoda</taxon>
        <taxon>Insecta</taxon>
        <taxon>Pterygota</taxon>
        <taxon>Neoptera</taxon>
        <taxon>Endopterygota</taxon>
        <taxon>Hymenoptera</taxon>
        <taxon>Apocrita</taxon>
        <taxon>Aculeata</taxon>
        <taxon>Apoidea</taxon>
        <taxon>Anthophila</taxon>
        <taxon>Apidae</taxon>
        <taxon>Melipona</taxon>
    </lineage>
</organism>
<keyword evidence="1" id="KW-1133">Transmembrane helix</keyword>
<evidence type="ECO:0000313" key="2">
    <source>
        <dbReference type="EMBL" id="KAK1121907.1"/>
    </source>
</evidence>
<keyword evidence="3" id="KW-1185">Reference proteome</keyword>
<accession>A0AA40KIT9</accession>
<evidence type="ECO:0000313" key="3">
    <source>
        <dbReference type="Proteomes" id="UP001177670"/>
    </source>
</evidence>
<feature type="transmembrane region" description="Helical" evidence="1">
    <location>
        <begin position="12"/>
        <end position="30"/>
    </location>
</feature>
<name>A0AA40KIT9_9HYME</name>
<dbReference type="Proteomes" id="UP001177670">
    <property type="component" value="Unassembled WGS sequence"/>
</dbReference>
<dbReference type="EMBL" id="JAHYIQ010000024">
    <property type="protein sequence ID" value="KAK1121907.1"/>
    <property type="molecule type" value="Genomic_DNA"/>
</dbReference>
<protein>
    <submittedName>
        <fullName evidence="2">Uncharacterized protein</fullName>
    </submittedName>
</protein>
<comment type="caution">
    <text evidence="2">The sequence shown here is derived from an EMBL/GenBank/DDBJ whole genome shotgun (WGS) entry which is preliminary data.</text>
</comment>
<keyword evidence="1" id="KW-0472">Membrane</keyword>
<sequence length="114" mass="13192">MYCEMYCVFNNILRNFFLFFFFFFFWLANFRTTGINRSGELGEVHRTRRKRGDGINLQNFDLDVSERNDDPVQLSSSDNLNFGRGHQASVRLSRLSVPLAGSVHSRAKLTSSKT</sequence>
<keyword evidence="1" id="KW-0812">Transmembrane</keyword>
<dbReference type="AlphaFoldDB" id="A0AA40KIT9"/>